<keyword evidence="2" id="KW-0808">Transferase</keyword>
<evidence type="ECO:0000313" key="2">
    <source>
        <dbReference type="EMBL" id="QNO51777.1"/>
    </source>
</evidence>
<gene>
    <name evidence="2" type="primary">COQ5</name>
    <name evidence="2" type="ORF">PFGANNDM_00012</name>
</gene>
<dbReference type="PANTHER" id="PTHR43591">
    <property type="entry name" value="METHYLTRANSFERASE"/>
    <property type="match status" value="1"/>
</dbReference>
<dbReference type="EC" id="2.1.1.163" evidence="2"/>
<dbReference type="GO" id="GO:0032259">
    <property type="term" value="P:methylation"/>
    <property type="evidence" value="ECO:0007669"/>
    <property type="project" value="UniProtKB-KW"/>
</dbReference>
<proteinExistence type="predicted"/>
<dbReference type="AlphaFoldDB" id="A0A7G9YUU3"/>
<dbReference type="EMBL" id="MT631478">
    <property type="protein sequence ID" value="QNO51777.1"/>
    <property type="molecule type" value="Genomic_DNA"/>
</dbReference>
<protein>
    <submittedName>
        <fullName evidence="2">2-methoxy-6-polyprenyl-1,4-benzoquinol methylase, mitochondrial</fullName>
        <ecNumber evidence="2">2.1.1.163</ecNumber>
    </submittedName>
</protein>
<keyword evidence="2" id="KW-0489">Methyltransferase</keyword>
<evidence type="ECO:0000259" key="1">
    <source>
        <dbReference type="Pfam" id="PF13847"/>
    </source>
</evidence>
<accession>A0A7G9YUU3</accession>
<dbReference type="Gene3D" id="3.40.50.150">
    <property type="entry name" value="Vaccinia Virus protein VP39"/>
    <property type="match status" value="1"/>
</dbReference>
<reference evidence="2" key="1">
    <citation type="submission" date="2020-06" db="EMBL/GenBank/DDBJ databases">
        <title>Unique genomic features of the anaerobic methanotrophic archaea.</title>
        <authorList>
            <person name="Chadwick G.L."/>
            <person name="Skennerton C.T."/>
            <person name="Laso-Perez R."/>
            <person name="Leu A.O."/>
            <person name="Speth D.R."/>
            <person name="Yu H."/>
            <person name="Morgan-Lang C."/>
            <person name="Hatzenpichler R."/>
            <person name="Goudeau D."/>
            <person name="Malmstrom R."/>
            <person name="Brazelton W.J."/>
            <person name="Woyke T."/>
            <person name="Hallam S.J."/>
            <person name="Tyson G.W."/>
            <person name="Wegener G."/>
            <person name="Boetius A."/>
            <person name="Orphan V."/>
        </authorList>
    </citation>
    <scope>NUCLEOTIDE SEQUENCE</scope>
</reference>
<sequence>MDAVLAKEIPECKIIGIDLSEPLLEYANSRVRDTDIKERVKFKKGDVQKLYFEENTFDVVFSTNMVHGVSRPIIMLNEIERVLKPGGYLFIKDLRRSWLGIFESEIKSAFTLDEAKKLIEQSELRKGTF</sequence>
<feature type="domain" description="Methyltransferase" evidence="1">
    <location>
        <begin position="5"/>
        <end position="110"/>
    </location>
</feature>
<dbReference type="GO" id="GO:0043770">
    <property type="term" value="F:demethylmenaquinone methyltransferase activity"/>
    <property type="evidence" value="ECO:0007669"/>
    <property type="project" value="UniProtKB-EC"/>
</dbReference>
<dbReference type="CDD" id="cd02440">
    <property type="entry name" value="AdoMet_MTases"/>
    <property type="match status" value="1"/>
</dbReference>
<dbReference type="InterPro" id="IPR029063">
    <property type="entry name" value="SAM-dependent_MTases_sf"/>
</dbReference>
<name>A0A7G9YUU3_9EURY</name>
<dbReference type="Pfam" id="PF13847">
    <property type="entry name" value="Methyltransf_31"/>
    <property type="match status" value="1"/>
</dbReference>
<organism evidence="2">
    <name type="scientific">Candidatus Methanophagaceae archaeon ANME-1 ERB6</name>
    <dbReference type="NCBI Taxonomy" id="2759912"/>
    <lineage>
        <taxon>Archaea</taxon>
        <taxon>Methanobacteriati</taxon>
        <taxon>Methanobacteriota</taxon>
        <taxon>Stenosarchaea group</taxon>
        <taxon>Methanomicrobia</taxon>
        <taxon>Candidatus Methanophagales</taxon>
        <taxon>Candidatus Methanophagaceae</taxon>
    </lineage>
</organism>
<dbReference type="InterPro" id="IPR025714">
    <property type="entry name" value="Methyltranfer_dom"/>
</dbReference>
<dbReference type="SUPFAM" id="SSF53335">
    <property type="entry name" value="S-adenosyl-L-methionine-dependent methyltransferases"/>
    <property type="match status" value="1"/>
</dbReference>